<evidence type="ECO:0000313" key="1">
    <source>
        <dbReference type="EMBL" id="TGN24558.1"/>
    </source>
</evidence>
<keyword evidence="2" id="KW-1185">Reference proteome</keyword>
<proteinExistence type="predicted"/>
<evidence type="ECO:0000313" key="2">
    <source>
        <dbReference type="Proteomes" id="UP000297998"/>
    </source>
</evidence>
<accession>A0A4Z1B2V6</accession>
<sequence>MSIIRITGEEHITEIEKGWTVFTNEFEAYAGQFSHFTAKNGTVFGTPEKDKDEKLQYFKEGWWSSDAEGNNRITEAKVGETVYFNLEMQHVTEEKKIFIKLYDYDGANFFPDEIEIVRPNPDGTKSEITSVTLNGTRASLPLTLSQGIENFAQNEENDEIELYFENSYESDSLIKLPQAVENYLTVHTCDKKVVKSYKDIGYGRCEFYQFRYNDFMRRHKDCGHVPPNYYYGPMLKMNEATTKFFEIYALTKEMKEAVGMSTAQIKAETRNGVEAKPLLSHSYGFKYCVRFTHVLNPKLSPQGKKWLSKARHDLQKLMEVGLIDYKYEAVYDKIIKSMESTFNKNFESTELEKKEYENEPEKLEEIRTEKKVRYYKNIELINHRFQEFAFATHPDAYNPKAMSELPIKDLALVGLSPDFKEWMGDGAYGTWLQAAIVAANMDYDTLLFSNIEHYRQEENSILRDAWKVIKEAAEKIVNEVWNIVMQEDVTEFVNENSIKNGK</sequence>
<organism evidence="1 2">
    <name type="scientific">Empedobacter tilapiae</name>
    <dbReference type="NCBI Taxonomy" id="2491114"/>
    <lineage>
        <taxon>Bacteria</taxon>
        <taxon>Pseudomonadati</taxon>
        <taxon>Bacteroidota</taxon>
        <taxon>Flavobacteriia</taxon>
        <taxon>Flavobacteriales</taxon>
        <taxon>Weeksellaceae</taxon>
        <taxon>Empedobacter</taxon>
    </lineage>
</organism>
<dbReference type="EMBL" id="SRPE01000009">
    <property type="protein sequence ID" value="TGN24558.1"/>
    <property type="molecule type" value="Genomic_DNA"/>
</dbReference>
<name>A0A4Z1B2V6_9FLAO</name>
<dbReference type="AlphaFoldDB" id="A0A4Z1B2V6"/>
<dbReference type="RefSeq" id="WP_135836228.1">
    <property type="nucleotide sequence ID" value="NZ_SRPE01000009.1"/>
</dbReference>
<protein>
    <submittedName>
        <fullName evidence="1">Uncharacterized protein</fullName>
    </submittedName>
</protein>
<reference evidence="1 2" key="1">
    <citation type="submission" date="2019-03" db="EMBL/GenBank/DDBJ databases">
        <title>Empedobacter tilapiae sp. nov., isolated from an intestine of Nile tilapia Oreochromis niloticus.</title>
        <authorList>
            <person name="Kim Y.-O."/>
            <person name="Yoon J.-H."/>
        </authorList>
    </citation>
    <scope>NUCLEOTIDE SEQUENCE [LARGE SCALE GENOMIC DNA]</scope>
    <source>
        <strain evidence="1 2">MRS2</strain>
    </source>
</reference>
<dbReference type="Proteomes" id="UP000297998">
    <property type="component" value="Unassembled WGS sequence"/>
</dbReference>
<comment type="caution">
    <text evidence="1">The sequence shown here is derived from an EMBL/GenBank/DDBJ whole genome shotgun (WGS) entry which is preliminary data.</text>
</comment>
<dbReference type="OrthoDB" id="9001829at2"/>
<gene>
    <name evidence="1" type="ORF">E4J94_12990</name>
</gene>